<reference evidence="2 3" key="1">
    <citation type="submission" date="2018-06" db="EMBL/GenBank/DDBJ databases">
        <title>Genomic Encyclopedia of Archaeal and Bacterial Type Strains, Phase II (KMG-II): from individual species to whole genera.</title>
        <authorList>
            <person name="Goeker M."/>
        </authorList>
    </citation>
    <scope>NUCLEOTIDE SEQUENCE [LARGE SCALE GENOMIC DNA]</scope>
    <source>
        <strain evidence="2 3">DSM 29821</strain>
    </source>
</reference>
<dbReference type="InterPro" id="IPR025351">
    <property type="entry name" value="Pvc16_N"/>
</dbReference>
<keyword evidence="3" id="KW-1185">Reference proteome</keyword>
<dbReference type="Pfam" id="PF14065">
    <property type="entry name" value="Pvc16_N"/>
    <property type="match status" value="1"/>
</dbReference>
<dbReference type="AlphaFoldDB" id="A0A327W588"/>
<feature type="domain" description="Pvc16 N-terminal" evidence="1">
    <location>
        <begin position="7"/>
        <end position="191"/>
    </location>
</feature>
<dbReference type="RefSeq" id="WP_111593161.1">
    <property type="nucleotide sequence ID" value="NZ_QLMA01000005.1"/>
</dbReference>
<accession>A0A327W588</accession>
<evidence type="ECO:0000313" key="2">
    <source>
        <dbReference type="EMBL" id="RAJ80148.1"/>
    </source>
</evidence>
<organism evidence="2 3">
    <name type="scientific">Chitinophaga dinghuensis</name>
    <dbReference type="NCBI Taxonomy" id="1539050"/>
    <lineage>
        <taxon>Bacteria</taxon>
        <taxon>Pseudomonadati</taxon>
        <taxon>Bacteroidota</taxon>
        <taxon>Chitinophagia</taxon>
        <taxon>Chitinophagales</taxon>
        <taxon>Chitinophagaceae</taxon>
        <taxon>Chitinophaga</taxon>
    </lineage>
</organism>
<proteinExistence type="predicted"/>
<protein>
    <submittedName>
        <fullName evidence="2">Uncharacterized protein DUF4255</fullName>
    </submittedName>
</protein>
<comment type="caution">
    <text evidence="2">The sequence shown here is derived from an EMBL/GenBank/DDBJ whole genome shotgun (WGS) entry which is preliminary data.</text>
</comment>
<evidence type="ECO:0000259" key="1">
    <source>
        <dbReference type="Pfam" id="PF14065"/>
    </source>
</evidence>
<gene>
    <name evidence="2" type="ORF">CLV59_105256</name>
</gene>
<dbReference type="EMBL" id="QLMA01000005">
    <property type="protein sequence ID" value="RAJ80148.1"/>
    <property type="molecule type" value="Genomic_DNA"/>
</dbReference>
<sequence length="202" mass="23424">MIRTALEFLRKELENYIVEREQDPSYSAGTVVELKPLALPNGNINLDDNMHITMMLVGVEELRREGKRPYFIPADSQSFYRLQPPVELELTLLFVANNKHYETSLRDLTDVAAFFQANPVFDEQHYPGLNEFAKAPDTKPWQLIDRLSFRLQSLSFEQQNNLWGMLGAKYLPNIVYKMTLLSVFETRGEKSANITEVNYKEN</sequence>
<dbReference type="OrthoDB" id="7560784at2"/>
<dbReference type="Proteomes" id="UP000249819">
    <property type="component" value="Unassembled WGS sequence"/>
</dbReference>
<evidence type="ECO:0000313" key="3">
    <source>
        <dbReference type="Proteomes" id="UP000249819"/>
    </source>
</evidence>
<name>A0A327W588_9BACT</name>